<dbReference type="Proteomes" id="UP001177670">
    <property type="component" value="Unassembled WGS sequence"/>
</dbReference>
<feature type="binding site" evidence="1">
    <location>
        <position position="50"/>
    </location>
    <ligand>
        <name>Zn(2+)</name>
        <dbReference type="ChEBI" id="CHEBI:29105"/>
        <note>catalytic</note>
    </ligand>
</feature>
<feature type="domain" description="Peptidase M12B" evidence="2">
    <location>
        <begin position="1"/>
        <end position="60"/>
    </location>
</feature>
<dbReference type="Gene3D" id="3.40.390.10">
    <property type="entry name" value="Collagenase (Catalytic Domain)"/>
    <property type="match status" value="1"/>
</dbReference>
<dbReference type="PANTHER" id="PTHR11905">
    <property type="entry name" value="ADAM A DISINTEGRIN AND METALLOPROTEASE DOMAIN"/>
    <property type="match status" value="1"/>
</dbReference>
<name>A0AA40FQ64_9HYME</name>
<protein>
    <recommendedName>
        <fullName evidence="2">Peptidase M12B domain-containing protein</fullName>
    </recommendedName>
</protein>
<feature type="binding site" evidence="1">
    <location>
        <position position="46"/>
    </location>
    <ligand>
        <name>Zn(2+)</name>
        <dbReference type="ChEBI" id="CHEBI:29105"/>
        <note>catalytic</note>
    </ligand>
</feature>
<gene>
    <name evidence="3" type="ORF">K0M31_008942</name>
</gene>
<sequence>MHRGETFYGGESGVAVPSTVCKQKSVGISVDLNTYEPHLLAGTMAHMIGHNIGMSHDDGS</sequence>
<dbReference type="AlphaFoldDB" id="A0AA40FQ64"/>
<accession>A0AA40FQ64</accession>
<dbReference type="EMBL" id="JAHYIQ010000021">
    <property type="protein sequence ID" value="KAK1123324.1"/>
    <property type="molecule type" value="Genomic_DNA"/>
</dbReference>
<feature type="binding site" evidence="1">
    <location>
        <position position="56"/>
    </location>
    <ligand>
        <name>Zn(2+)</name>
        <dbReference type="ChEBI" id="CHEBI:29105"/>
        <note>catalytic</note>
    </ligand>
</feature>
<keyword evidence="1" id="KW-0479">Metal-binding</keyword>
<evidence type="ECO:0000313" key="4">
    <source>
        <dbReference type="Proteomes" id="UP001177670"/>
    </source>
</evidence>
<comment type="caution">
    <text evidence="1">Lacks conserved residue(s) required for the propagation of feature annotation.</text>
</comment>
<evidence type="ECO:0000259" key="2">
    <source>
        <dbReference type="PROSITE" id="PS50215"/>
    </source>
</evidence>
<evidence type="ECO:0000256" key="1">
    <source>
        <dbReference type="PROSITE-ProRule" id="PRU00276"/>
    </source>
</evidence>
<dbReference type="InterPro" id="IPR024079">
    <property type="entry name" value="MetalloPept_cat_dom_sf"/>
</dbReference>
<dbReference type="PROSITE" id="PS50215">
    <property type="entry name" value="ADAM_MEPRO"/>
    <property type="match status" value="1"/>
</dbReference>
<keyword evidence="4" id="KW-1185">Reference proteome</keyword>
<dbReference type="PANTHER" id="PTHR11905:SF237">
    <property type="entry name" value="MIND-MELD, ISOFORM J"/>
    <property type="match status" value="1"/>
</dbReference>
<comment type="caution">
    <text evidence="3">The sequence shown here is derived from an EMBL/GenBank/DDBJ whole genome shotgun (WGS) entry which is preliminary data.</text>
</comment>
<dbReference type="GO" id="GO:0006508">
    <property type="term" value="P:proteolysis"/>
    <property type="evidence" value="ECO:0007669"/>
    <property type="project" value="InterPro"/>
</dbReference>
<reference evidence="3" key="1">
    <citation type="submission" date="2021-10" db="EMBL/GenBank/DDBJ databases">
        <title>Melipona bicolor Genome sequencing and assembly.</title>
        <authorList>
            <person name="Araujo N.S."/>
            <person name="Arias M.C."/>
        </authorList>
    </citation>
    <scope>NUCLEOTIDE SEQUENCE</scope>
    <source>
        <strain evidence="3">USP_2M_L1-L4_2017</strain>
        <tissue evidence="3">Whole body</tissue>
    </source>
</reference>
<evidence type="ECO:0000313" key="3">
    <source>
        <dbReference type="EMBL" id="KAK1123324.1"/>
    </source>
</evidence>
<proteinExistence type="predicted"/>
<dbReference type="SUPFAM" id="SSF55486">
    <property type="entry name" value="Metalloproteases ('zincins'), catalytic domain"/>
    <property type="match status" value="1"/>
</dbReference>
<dbReference type="GO" id="GO:0004222">
    <property type="term" value="F:metalloendopeptidase activity"/>
    <property type="evidence" value="ECO:0007669"/>
    <property type="project" value="InterPro"/>
</dbReference>
<dbReference type="InterPro" id="IPR001590">
    <property type="entry name" value="Peptidase_M12B"/>
</dbReference>
<dbReference type="GO" id="GO:0046872">
    <property type="term" value="F:metal ion binding"/>
    <property type="evidence" value="ECO:0007669"/>
    <property type="project" value="UniProtKB-KW"/>
</dbReference>
<organism evidence="3 4">
    <name type="scientific">Melipona bicolor</name>
    <dbReference type="NCBI Taxonomy" id="60889"/>
    <lineage>
        <taxon>Eukaryota</taxon>
        <taxon>Metazoa</taxon>
        <taxon>Ecdysozoa</taxon>
        <taxon>Arthropoda</taxon>
        <taxon>Hexapoda</taxon>
        <taxon>Insecta</taxon>
        <taxon>Pterygota</taxon>
        <taxon>Neoptera</taxon>
        <taxon>Endopterygota</taxon>
        <taxon>Hymenoptera</taxon>
        <taxon>Apocrita</taxon>
        <taxon>Aculeata</taxon>
        <taxon>Apoidea</taxon>
        <taxon>Anthophila</taxon>
        <taxon>Apidae</taxon>
        <taxon>Melipona</taxon>
    </lineage>
</organism>
<keyword evidence="1" id="KW-0862">Zinc</keyword>
<dbReference type="Pfam" id="PF01421">
    <property type="entry name" value="Reprolysin"/>
    <property type="match status" value="1"/>
</dbReference>